<dbReference type="AlphaFoldDB" id="A0A2N7CHB3"/>
<evidence type="ECO:0000313" key="1">
    <source>
        <dbReference type="EMBL" id="PMF25222.1"/>
    </source>
</evidence>
<sequence>MNIEDKLELVKNSQVIVGIKEGMFVRFYEQSLFGWQQWVSTQPQLPTLKVLVKKVKKLDNQEIVYGGLPIESLTRYGIDVGNENTILLKDEIDLSGWDKWRAEQTNKVANMDAVSLLDDSFDVLNDGMSNCTRYIRLFLPEHLVKRALETKDSNSSLAWLLSAVKQATSF</sequence>
<reference evidence="2" key="1">
    <citation type="submission" date="2016-07" db="EMBL/GenBank/DDBJ databases">
        <title>Nontailed viruses are major unrecognized killers of bacteria in the ocean.</title>
        <authorList>
            <person name="Kauffman K."/>
            <person name="Hussain F."/>
            <person name="Yang J."/>
            <person name="Arevalo P."/>
            <person name="Brown J."/>
            <person name="Cutler M."/>
            <person name="Kelly L."/>
            <person name="Polz M.F."/>
        </authorList>
    </citation>
    <scope>NUCLEOTIDE SEQUENCE [LARGE SCALE GENOMIC DNA]</scope>
    <source>
        <strain evidence="2">10N.286.54.F3</strain>
    </source>
</reference>
<comment type="caution">
    <text evidence="1">The sequence shown here is derived from an EMBL/GenBank/DDBJ whole genome shotgun (WGS) entry which is preliminary data.</text>
</comment>
<protein>
    <submittedName>
        <fullName evidence="1">Uncharacterized protein</fullName>
    </submittedName>
</protein>
<name>A0A2N7CHB3_VIBSP</name>
<proteinExistence type="predicted"/>
<accession>A0A2N7CHB3</accession>
<evidence type="ECO:0000313" key="2">
    <source>
        <dbReference type="Proteomes" id="UP000235405"/>
    </source>
</evidence>
<dbReference type="RefSeq" id="WP_102482134.1">
    <property type="nucleotide sequence ID" value="NZ_MCSW01000114.1"/>
</dbReference>
<dbReference type="Proteomes" id="UP000235405">
    <property type="component" value="Unassembled WGS sequence"/>
</dbReference>
<gene>
    <name evidence="1" type="ORF">BCV19_03995</name>
</gene>
<organism evidence="1 2">
    <name type="scientific">Vibrio splendidus</name>
    <dbReference type="NCBI Taxonomy" id="29497"/>
    <lineage>
        <taxon>Bacteria</taxon>
        <taxon>Pseudomonadati</taxon>
        <taxon>Pseudomonadota</taxon>
        <taxon>Gammaproteobacteria</taxon>
        <taxon>Vibrionales</taxon>
        <taxon>Vibrionaceae</taxon>
        <taxon>Vibrio</taxon>
    </lineage>
</organism>
<dbReference type="EMBL" id="MCSW01000114">
    <property type="protein sequence ID" value="PMF25222.1"/>
    <property type="molecule type" value="Genomic_DNA"/>
</dbReference>